<dbReference type="EC" id="3.7.1.8" evidence="2"/>
<keyword evidence="3" id="KW-1185">Reference proteome</keyword>
<feature type="domain" description="AB hydrolase-1" evidence="1">
    <location>
        <begin position="46"/>
        <end position="312"/>
    </location>
</feature>
<name>A0A1R4EFI8_9GAMM</name>
<reference evidence="3" key="1">
    <citation type="submission" date="2017-02" db="EMBL/GenBank/DDBJ databases">
        <authorList>
            <person name="Mornico D."/>
        </authorList>
    </citation>
    <scope>NUCLEOTIDE SEQUENCE [LARGE SCALE GENOMIC DNA]</scope>
</reference>
<dbReference type="Gene3D" id="3.40.50.1820">
    <property type="entry name" value="alpha/beta hydrolase"/>
    <property type="match status" value="1"/>
</dbReference>
<dbReference type="AlphaFoldDB" id="A0A1R4EFI8"/>
<dbReference type="GO" id="GO:0004806">
    <property type="term" value="F:triacylglycerol lipase activity"/>
    <property type="evidence" value="ECO:0007669"/>
    <property type="project" value="TreeGrafter"/>
</dbReference>
<dbReference type="OrthoDB" id="9798888at2"/>
<dbReference type="Proteomes" id="UP000188169">
    <property type="component" value="Unassembled WGS sequence"/>
</dbReference>
<organism evidence="2 3">
    <name type="scientific">Psychrobacter pasteurii</name>
    <dbReference type="NCBI Taxonomy" id="1945520"/>
    <lineage>
        <taxon>Bacteria</taxon>
        <taxon>Pseudomonadati</taxon>
        <taxon>Pseudomonadota</taxon>
        <taxon>Gammaproteobacteria</taxon>
        <taxon>Moraxellales</taxon>
        <taxon>Moraxellaceae</taxon>
        <taxon>Psychrobacter</taxon>
    </lineage>
</organism>
<keyword evidence="2" id="KW-0378">Hydrolase</keyword>
<dbReference type="InterPro" id="IPR000073">
    <property type="entry name" value="AB_hydrolase_1"/>
</dbReference>
<dbReference type="InterPro" id="IPR029058">
    <property type="entry name" value="AB_hydrolase_fold"/>
</dbReference>
<evidence type="ECO:0000313" key="3">
    <source>
        <dbReference type="Proteomes" id="UP000188169"/>
    </source>
</evidence>
<dbReference type="STRING" id="1945520.A1019T_01218"/>
<sequence length="344" mass="38979">MPQTTPDYQYKIKSKPSKYAHFMQAYKIRTPKYKFYLERGGHEGDPIILLIMGLGAQSLVWSNLFCQHLISSGYQVIRFDNRDIGKSSKLKHKNKLTKEYKSVSKKLALLSRFKLGLPIRIEEESIPYTLYDMTEDVHQLLNALQIEKCYVIGMSMGGMIAQILAAEYPNRIEKLGLLATSNNKPFLPPPKLDALRALTKPVAQTKDATEVIENNLNLQRVIASPDFFDEKRALKKTKLLYNRRFYPKGVSRQLLALLATGSLVAIDEKIKQPTLIVHGSKDRLLPPAHGHSLAKTIPHSDFKLIPGLGHDIPDILARYLADLFAEYFNAKKAVIDNDETAFKN</sequence>
<dbReference type="SUPFAM" id="SSF53474">
    <property type="entry name" value="alpha/beta-Hydrolases"/>
    <property type="match status" value="1"/>
</dbReference>
<proteinExistence type="predicted"/>
<dbReference type="GO" id="GO:0046503">
    <property type="term" value="P:glycerolipid catabolic process"/>
    <property type="evidence" value="ECO:0007669"/>
    <property type="project" value="TreeGrafter"/>
</dbReference>
<dbReference type="RefSeq" id="WP_077448641.1">
    <property type="nucleotide sequence ID" value="NZ_FUGD01000076.1"/>
</dbReference>
<evidence type="ECO:0000313" key="2">
    <source>
        <dbReference type="EMBL" id="SJM37246.1"/>
    </source>
</evidence>
<dbReference type="PANTHER" id="PTHR43433:SF5">
    <property type="entry name" value="AB HYDROLASE-1 DOMAIN-CONTAINING PROTEIN"/>
    <property type="match status" value="1"/>
</dbReference>
<accession>A0A1R4EFI8</accession>
<gene>
    <name evidence="2" type="primary">bphD</name>
    <name evidence="2" type="ORF">A1019T_01218</name>
</gene>
<dbReference type="Pfam" id="PF00561">
    <property type="entry name" value="Abhydrolase_1"/>
    <property type="match status" value="1"/>
</dbReference>
<dbReference type="InterPro" id="IPR050471">
    <property type="entry name" value="AB_hydrolase"/>
</dbReference>
<dbReference type="PANTHER" id="PTHR43433">
    <property type="entry name" value="HYDROLASE, ALPHA/BETA FOLD FAMILY PROTEIN"/>
    <property type="match status" value="1"/>
</dbReference>
<evidence type="ECO:0000259" key="1">
    <source>
        <dbReference type="Pfam" id="PF00561"/>
    </source>
</evidence>
<protein>
    <submittedName>
        <fullName evidence="2">2-hydroxy-6-oxo-6-phenylhexa-2,4-dienoate hydrolase</fullName>
        <ecNumber evidence="2">3.7.1.8</ecNumber>
    </submittedName>
</protein>
<dbReference type="EMBL" id="FUGD01000076">
    <property type="protein sequence ID" value="SJM37246.1"/>
    <property type="molecule type" value="Genomic_DNA"/>
</dbReference>